<dbReference type="PANTHER" id="PTHR36172:SF1">
    <property type="entry name" value="RESOLVASE-RELATED"/>
    <property type="match status" value="1"/>
</dbReference>
<evidence type="ECO:0000256" key="2">
    <source>
        <dbReference type="ARBA" id="ARBA00022833"/>
    </source>
</evidence>
<proteinExistence type="predicted"/>
<evidence type="ECO:0000313" key="7">
    <source>
        <dbReference type="EMBL" id="CAG8833313.1"/>
    </source>
</evidence>
<reference evidence="7 8" key="1">
    <citation type="submission" date="2021-06" db="EMBL/GenBank/DDBJ databases">
        <authorList>
            <person name="Kallberg Y."/>
            <person name="Tangrot J."/>
            <person name="Rosling A."/>
        </authorList>
    </citation>
    <scope>NUCLEOTIDE SEQUENCE [LARGE SCALE GENOMIC DNA]</scope>
    <source>
        <strain evidence="7 8">120-4 pot B 10/14</strain>
    </source>
</reference>
<protein>
    <submittedName>
        <fullName evidence="7">26402_t:CDS:1</fullName>
    </submittedName>
</protein>
<comment type="caution">
    <text evidence="7">The sequence shown here is derived from an EMBL/GenBank/DDBJ whole genome shotgun (WGS) entry which is preliminary data.</text>
</comment>
<sequence length="316" mass="37452">MCKIWLYPNKEQQAILKRWMGMARWTYNQSLRIYNSGVKDLKLVCKLVISKENFENDKCWVLETLARICDNAFLEFKKNLKTELKRKQNFVLKFKSKKHCKQDQIRINENYYNREKGQYFFLKEIKKSEVIDMKIKNEIIISRDKLNTYYLHIPISLSIRNKKERRIISLDPGVRSFLTGYDPGGNVVEFCKNDFSRLSRLCIHHDKYQNQSTKKIAKYLCDNYQTIVLPIFKTQEMMSEYPGRRLIICTEKYTSKTCGRCEYIKNNLGGNKKFKCNECRLIIDRDVNGARNILLKLLSQSFLILVGFLFVATGFV</sequence>
<feature type="non-terminal residue" evidence="7">
    <location>
        <position position="316"/>
    </location>
</feature>
<dbReference type="Proteomes" id="UP000789901">
    <property type="component" value="Unassembled WGS sequence"/>
</dbReference>
<evidence type="ECO:0000259" key="5">
    <source>
        <dbReference type="Pfam" id="PF07282"/>
    </source>
</evidence>
<gene>
    <name evidence="7" type="ORF">GMARGA_LOCUS31489</name>
</gene>
<keyword evidence="1" id="KW-0479">Metal-binding</keyword>
<evidence type="ECO:0000259" key="6">
    <source>
        <dbReference type="Pfam" id="PF12323"/>
    </source>
</evidence>
<keyword evidence="2" id="KW-0862">Zinc</keyword>
<evidence type="ECO:0000256" key="4">
    <source>
        <dbReference type="SAM" id="Phobius"/>
    </source>
</evidence>
<evidence type="ECO:0000313" key="8">
    <source>
        <dbReference type="Proteomes" id="UP000789901"/>
    </source>
</evidence>
<keyword evidence="4" id="KW-0472">Membrane</keyword>
<dbReference type="InterPro" id="IPR010095">
    <property type="entry name" value="Cas12f1-like_TNB"/>
</dbReference>
<feature type="domain" description="Transposase putative helix-turn-helix" evidence="6">
    <location>
        <begin position="3"/>
        <end position="35"/>
    </location>
</feature>
<dbReference type="EMBL" id="CAJVQB010047093">
    <property type="protein sequence ID" value="CAG8833313.1"/>
    <property type="molecule type" value="Genomic_DNA"/>
</dbReference>
<dbReference type="PANTHER" id="PTHR36172">
    <property type="match status" value="1"/>
</dbReference>
<feature type="domain" description="Cas12f1-like TNB" evidence="5">
    <location>
        <begin position="240"/>
        <end position="293"/>
    </location>
</feature>
<evidence type="ECO:0000256" key="1">
    <source>
        <dbReference type="ARBA" id="ARBA00022723"/>
    </source>
</evidence>
<dbReference type="InterPro" id="IPR021027">
    <property type="entry name" value="Transposase_put_HTH"/>
</dbReference>
<dbReference type="Pfam" id="PF07282">
    <property type="entry name" value="Cas12f1-like_TNB"/>
    <property type="match status" value="1"/>
</dbReference>
<keyword evidence="4" id="KW-1133">Transmembrane helix</keyword>
<keyword evidence="3" id="KW-0238">DNA-binding</keyword>
<accession>A0ABN7WKJ4</accession>
<dbReference type="InterPro" id="IPR051491">
    <property type="entry name" value="Recombinase/Transposase-rel"/>
</dbReference>
<keyword evidence="8" id="KW-1185">Reference proteome</keyword>
<evidence type="ECO:0000256" key="3">
    <source>
        <dbReference type="ARBA" id="ARBA00023125"/>
    </source>
</evidence>
<dbReference type="Pfam" id="PF12323">
    <property type="entry name" value="HTH_OrfB_IS605"/>
    <property type="match status" value="1"/>
</dbReference>
<keyword evidence="4" id="KW-0812">Transmembrane</keyword>
<feature type="transmembrane region" description="Helical" evidence="4">
    <location>
        <begin position="293"/>
        <end position="315"/>
    </location>
</feature>
<organism evidence="7 8">
    <name type="scientific">Gigaspora margarita</name>
    <dbReference type="NCBI Taxonomy" id="4874"/>
    <lineage>
        <taxon>Eukaryota</taxon>
        <taxon>Fungi</taxon>
        <taxon>Fungi incertae sedis</taxon>
        <taxon>Mucoromycota</taxon>
        <taxon>Glomeromycotina</taxon>
        <taxon>Glomeromycetes</taxon>
        <taxon>Diversisporales</taxon>
        <taxon>Gigasporaceae</taxon>
        <taxon>Gigaspora</taxon>
    </lineage>
</organism>
<name>A0ABN7WKJ4_GIGMA</name>